<reference evidence="1 2" key="1">
    <citation type="journal article" date="2012" name="J. Bacteriol.">
        <title>Complete genome sequence of strain 1860, a crenarchaeon of the genus pyrobaculum able to grow with various electron acceptors.</title>
        <authorList>
            <person name="Mardanov A.V."/>
            <person name="Gumerov V.M."/>
            <person name="Slobodkina G.B."/>
            <person name="Beletsky A.V."/>
            <person name="Bonch-Osmolovskaya E.A."/>
            <person name="Ravin N.V."/>
            <person name="Skryabin K.G."/>
        </authorList>
    </citation>
    <scope>NUCLEOTIDE SEQUENCE [LARGE SCALE GENOMIC DNA]</scope>
    <source>
        <strain evidence="1 2">1860</strain>
    </source>
</reference>
<dbReference type="KEGG" id="pyr:P186_0807"/>
<dbReference type="eggNOG" id="arCOG05623">
    <property type="taxonomic scope" value="Archaea"/>
</dbReference>
<evidence type="ECO:0000313" key="2">
    <source>
        <dbReference type="Proteomes" id="UP000005867"/>
    </source>
</evidence>
<dbReference type="HOGENOM" id="CLU_080643_0_0_2"/>
<dbReference type="GeneID" id="11595070"/>
<dbReference type="RefSeq" id="WP_014288081.1">
    <property type="nucleotide sequence ID" value="NC_016645.1"/>
</dbReference>
<organism evidence="1 2">
    <name type="scientific">Pyrobaculum ferrireducens</name>
    <dbReference type="NCBI Taxonomy" id="1104324"/>
    <lineage>
        <taxon>Archaea</taxon>
        <taxon>Thermoproteota</taxon>
        <taxon>Thermoprotei</taxon>
        <taxon>Thermoproteales</taxon>
        <taxon>Thermoproteaceae</taxon>
        <taxon>Pyrobaculum</taxon>
    </lineage>
</organism>
<keyword evidence="2" id="KW-1185">Reference proteome</keyword>
<dbReference type="Proteomes" id="UP000005867">
    <property type="component" value="Chromosome"/>
</dbReference>
<dbReference type="BioCyc" id="PSP1104324:GJSN-792-MONOMER"/>
<dbReference type="AlphaFoldDB" id="G7VAL4"/>
<name>G7VAL4_9CREN</name>
<evidence type="ECO:0000313" key="1">
    <source>
        <dbReference type="EMBL" id="AET32253.1"/>
    </source>
</evidence>
<dbReference type="OrthoDB" id="29090at2157"/>
<accession>G7VAL4</accession>
<gene>
    <name evidence="1" type="ORF">P186_0807</name>
</gene>
<dbReference type="EMBL" id="CP003098">
    <property type="protein sequence ID" value="AET32253.1"/>
    <property type="molecule type" value="Genomic_DNA"/>
</dbReference>
<protein>
    <submittedName>
        <fullName evidence="1">Uncharacterized protein</fullName>
    </submittedName>
</protein>
<sequence length="300" mass="33000">MDSRRVIVPAVVTAVLLAALAYGADTSATGNMDFHLWLKCKAIELYVNTTGANFTLPQCQILLSEINKTFIIGRAGAAPKPMIGVGELKLLNVTDAKRVFWEISQIRLAAVRELGKHLNKTIGNVYRFLNASRDAAELLNSTEKGLGVLMRVRNMLRLVNASDKAVEAVEAGIKWLNLTKWLINEEARIRKRISAGNMSDADIENILIEVEKARARIRELLDHFERVKIAGFPRQWAAERIALLNNTAALLHELRGLDIAARQRIIKDLVSGRSIGELISEARSAKAAHGGGPGGGKREK</sequence>
<proteinExistence type="predicted"/>